<comment type="caution">
    <text evidence="2">The sequence shown here is derived from an EMBL/GenBank/DDBJ whole genome shotgun (WGS) entry which is preliminary data.</text>
</comment>
<dbReference type="PANTHER" id="PTHR38342">
    <property type="entry name" value="SLR5037 PROTEIN"/>
    <property type="match status" value="1"/>
</dbReference>
<dbReference type="CDD" id="cd14797">
    <property type="entry name" value="DUF302"/>
    <property type="match status" value="1"/>
</dbReference>
<dbReference type="SUPFAM" id="SSF103247">
    <property type="entry name" value="TT1751-like"/>
    <property type="match status" value="1"/>
</dbReference>
<organism evidence="2 3">
    <name type="scientific">Mucilaginibacter aquariorum</name>
    <dbReference type="NCBI Taxonomy" id="2967225"/>
    <lineage>
        <taxon>Bacteria</taxon>
        <taxon>Pseudomonadati</taxon>
        <taxon>Bacteroidota</taxon>
        <taxon>Sphingobacteriia</taxon>
        <taxon>Sphingobacteriales</taxon>
        <taxon>Sphingobacteriaceae</taxon>
        <taxon>Mucilaginibacter</taxon>
    </lineage>
</organism>
<keyword evidence="3" id="KW-1185">Reference proteome</keyword>
<dbReference type="InterPro" id="IPR005180">
    <property type="entry name" value="DUF302"/>
</dbReference>
<protein>
    <submittedName>
        <fullName evidence="2">DUF302 domain-containing protein</fullName>
    </submittedName>
</protein>
<feature type="domain" description="DUF302" evidence="1">
    <location>
        <begin position="38"/>
        <end position="99"/>
    </location>
</feature>
<evidence type="ECO:0000259" key="1">
    <source>
        <dbReference type="Pfam" id="PF03625"/>
    </source>
</evidence>
<gene>
    <name evidence="2" type="ORF">NPE20_03565</name>
</gene>
<reference evidence="2 3" key="1">
    <citation type="submission" date="2022-07" db="EMBL/GenBank/DDBJ databases">
        <title>Mucilaginibacter sp. JC4.</title>
        <authorList>
            <person name="Le V."/>
            <person name="Ko S.-R."/>
            <person name="Ahn C.-Y."/>
            <person name="Oh H.-M."/>
        </authorList>
    </citation>
    <scope>NUCLEOTIDE SEQUENCE [LARGE SCALE GENOMIC DNA]</scope>
    <source>
        <strain evidence="2 3">JC4</strain>
    </source>
</reference>
<evidence type="ECO:0000313" key="3">
    <source>
        <dbReference type="Proteomes" id="UP001204376"/>
    </source>
</evidence>
<dbReference type="InterPro" id="IPR035923">
    <property type="entry name" value="TT1751-like_sf"/>
</dbReference>
<dbReference type="Gene3D" id="3.30.310.70">
    <property type="entry name" value="TT1751-like domain"/>
    <property type="match status" value="1"/>
</dbReference>
<dbReference type="Pfam" id="PF03625">
    <property type="entry name" value="DUF302"/>
    <property type="match status" value="1"/>
</dbReference>
<dbReference type="EMBL" id="JANHOH010000001">
    <property type="protein sequence ID" value="MCQ6957015.1"/>
    <property type="molecule type" value="Genomic_DNA"/>
</dbReference>
<dbReference type="Proteomes" id="UP001204376">
    <property type="component" value="Unassembled WGS sequence"/>
</dbReference>
<dbReference type="RefSeq" id="WP_256537226.1">
    <property type="nucleotide sequence ID" value="NZ_JANHOH010000001.1"/>
</dbReference>
<accession>A0ABT1SXD6</accession>
<proteinExistence type="predicted"/>
<sequence>MLHPKGVNIKVSSQSVEKLTKNLIELLEKNGTTIYNVLDQQKELAGAGVSILPMRFILFGNPLTGGPVIKDMKVIALDLPLKILIWEGDDQKVNIAYNDKNYLNDRYGISHELNEKLDLEQLISRLLK</sequence>
<evidence type="ECO:0000313" key="2">
    <source>
        <dbReference type="EMBL" id="MCQ6957015.1"/>
    </source>
</evidence>
<dbReference type="PANTHER" id="PTHR38342:SF2">
    <property type="entry name" value="INNER MEMBRANE OR EXPORTED"/>
    <property type="match status" value="1"/>
</dbReference>
<name>A0ABT1SXD6_9SPHI</name>